<dbReference type="SMART" id="SM00389">
    <property type="entry name" value="HOX"/>
    <property type="match status" value="1"/>
</dbReference>
<keyword evidence="14" id="KW-1185">Reference proteome</keyword>
<accession>A0AAN9TQN8</accession>
<dbReference type="PRINTS" id="PR00028">
    <property type="entry name" value="POUDOMAIN"/>
</dbReference>
<keyword evidence="4 8" id="KW-0371">Homeobox</keyword>
<evidence type="ECO:0000256" key="1">
    <source>
        <dbReference type="ARBA" id="ARBA00004123"/>
    </source>
</evidence>
<dbReference type="InterPro" id="IPR000327">
    <property type="entry name" value="POU_dom"/>
</dbReference>
<evidence type="ECO:0000256" key="5">
    <source>
        <dbReference type="ARBA" id="ARBA00023163"/>
    </source>
</evidence>
<dbReference type="GO" id="GO:0000978">
    <property type="term" value="F:RNA polymerase II cis-regulatory region sequence-specific DNA binding"/>
    <property type="evidence" value="ECO:0007669"/>
    <property type="project" value="TreeGrafter"/>
</dbReference>
<keyword evidence="5" id="KW-0804">Transcription</keyword>
<keyword evidence="6 8" id="KW-0539">Nucleus</keyword>
<dbReference type="GO" id="GO:0005634">
    <property type="term" value="C:nucleus"/>
    <property type="evidence" value="ECO:0007669"/>
    <property type="project" value="UniProtKB-SubCell"/>
</dbReference>
<comment type="similarity">
    <text evidence="7">Belongs to the POU transcription factor family. Class-6 subfamily.</text>
</comment>
<dbReference type="AlphaFoldDB" id="A0AAN9TQN8"/>
<evidence type="ECO:0000259" key="12">
    <source>
        <dbReference type="PROSITE" id="PS51179"/>
    </source>
</evidence>
<feature type="region of interest" description="Disordered" evidence="10">
    <location>
        <begin position="411"/>
        <end position="484"/>
    </location>
</feature>
<evidence type="ECO:0000256" key="9">
    <source>
        <dbReference type="RuleBase" id="RU000682"/>
    </source>
</evidence>
<dbReference type="PROSITE" id="PS51179">
    <property type="entry name" value="POU_3"/>
    <property type="match status" value="1"/>
</dbReference>
<feature type="domain" description="POU-specific" evidence="12">
    <location>
        <begin position="481"/>
        <end position="573"/>
    </location>
</feature>
<feature type="compositionally biased region" description="Polar residues" evidence="10">
    <location>
        <begin position="374"/>
        <end position="396"/>
    </location>
</feature>
<dbReference type="InterPro" id="IPR050255">
    <property type="entry name" value="POU_domain_TF"/>
</dbReference>
<evidence type="ECO:0000256" key="3">
    <source>
        <dbReference type="ARBA" id="ARBA00023125"/>
    </source>
</evidence>
<dbReference type="GO" id="GO:0000981">
    <property type="term" value="F:DNA-binding transcription factor activity, RNA polymerase II-specific"/>
    <property type="evidence" value="ECO:0007669"/>
    <property type="project" value="TreeGrafter"/>
</dbReference>
<dbReference type="InterPro" id="IPR013847">
    <property type="entry name" value="POU"/>
</dbReference>
<feature type="compositionally biased region" description="Low complexity" evidence="10">
    <location>
        <begin position="117"/>
        <end position="132"/>
    </location>
</feature>
<evidence type="ECO:0000313" key="13">
    <source>
        <dbReference type="EMBL" id="KAK7601030.1"/>
    </source>
</evidence>
<evidence type="ECO:0000256" key="2">
    <source>
        <dbReference type="ARBA" id="ARBA00023015"/>
    </source>
</evidence>
<dbReference type="EMBL" id="JBBCAQ010000010">
    <property type="protein sequence ID" value="KAK7601030.1"/>
    <property type="molecule type" value="Genomic_DNA"/>
</dbReference>
<comment type="caution">
    <text evidence="13">The sequence shown here is derived from an EMBL/GenBank/DDBJ whole genome shotgun (WGS) entry which is preliminary data.</text>
</comment>
<comment type="subcellular location">
    <subcellularLocation>
        <location evidence="1 8 9">Nucleus</location>
    </subcellularLocation>
</comment>
<name>A0AAN9TQN8_9HEMI</name>
<evidence type="ECO:0000256" key="8">
    <source>
        <dbReference type="PROSITE-ProRule" id="PRU00108"/>
    </source>
</evidence>
<reference evidence="13 14" key="1">
    <citation type="submission" date="2024-03" db="EMBL/GenBank/DDBJ databases">
        <title>Adaptation during the transition from Ophiocordyceps entomopathogen to insect associate is accompanied by gene loss and intensified selection.</title>
        <authorList>
            <person name="Ward C.M."/>
            <person name="Onetto C.A."/>
            <person name="Borneman A.R."/>
        </authorList>
    </citation>
    <scope>NUCLEOTIDE SEQUENCE [LARGE SCALE GENOMIC DNA]</scope>
    <source>
        <strain evidence="13">AWRI1</strain>
        <tissue evidence="13">Single Adult Female</tissue>
    </source>
</reference>
<dbReference type="Proteomes" id="UP001367676">
    <property type="component" value="Unassembled WGS sequence"/>
</dbReference>
<gene>
    <name evidence="13" type="ORF">V9T40_008471</name>
</gene>
<protein>
    <recommendedName>
        <fullName evidence="15">POU domain protein</fullName>
    </recommendedName>
</protein>
<dbReference type="InterPro" id="IPR009057">
    <property type="entry name" value="Homeodomain-like_sf"/>
</dbReference>
<dbReference type="CDD" id="cd00086">
    <property type="entry name" value="homeodomain"/>
    <property type="match status" value="1"/>
</dbReference>
<dbReference type="FunFam" id="1.10.10.60:FF:000051">
    <property type="entry name" value="POU domain protein"/>
    <property type="match status" value="1"/>
</dbReference>
<dbReference type="InterPro" id="IPR001356">
    <property type="entry name" value="HD"/>
</dbReference>
<dbReference type="PANTHER" id="PTHR11636:SF5">
    <property type="entry name" value="POU DOMAIN MOTIF 3, ISOFORM F"/>
    <property type="match status" value="1"/>
</dbReference>
<dbReference type="SUPFAM" id="SSF46689">
    <property type="entry name" value="Homeodomain-like"/>
    <property type="match status" value="1"/>
</dbReference>
<dbReference type="SUPFAM" id="SSF47413">
    <property type="entry name" value="lambda repressor-like DNA-binding domains"/>
    <property type="match status" value="1"/>
</dbReference>
<dbReference type="SMART" id="SM00352">
    <property type="entry name" value="POU"/>
    <property type="match status" value="1"/>
</dbReference>
<evidence type="ECO:0008006" key="15">
    <source>
        <dbReference type="Google" id="ProtNLM"/>
    </source>
</evidence>
<keyword evidence="2" id="KW-0805">Transcription regulation</keyword>
<evidence type="ECO:0000256" key="7">
    <source>
        <dbReference type="ARBA" id="ARBA00061425"/>
    </source>
</evidence>
<dbReference type="InterPro" id="IPR010982">
    <property type="entry name" value="Lambda_DNA-bd_dom_sf"/>
</dbReference>
<evidence type="ECO:0000313" key="14">
    <source>
        <dbReference type="Proteomes" id="UP001367676"/>
    </source>
</evidence>
<dbReference type="PANTHER" id="PTHR11636">
    <property type="entry name" value="POU DOMAIN"/>
    <property type="match status" value="1"/>
</dbReference>
<dbReference type="Pfam" id="PF00046">
    <property type="entry name" value="Homeodomain"/>
    <property type="match status" value="1"/>
</dbReference>
<proteinExistence type="inferred from homology"/>
<evidence type="ECO:0000259" key="11">
    <source>
        <dbReference type="PROSITE" id="PS50071"/>
    </source>
</evidence>
<feature type="domain" description="Homeobox" evidence="11">
    <location>
        <begin position="592"/>
        <end position="652"/>
    </location>
</feature>
<dbReference type="Pfam" id="PF00157">
    <property type="entry name" value="Pou"/>
    <property type="match status" value="2"/>
</dbReference>
<dbReference type="PROSITE" id="PS50071">
    <property type="entry name" value="HOMEOBOX_2"/>
    <property type="match status" value="1"/>
</dbReference>
<keyword evidence="3 8" id="KW-0238">DNA-binding</keyword>
<feature type="compositionally biased region" description="Polar residues" evidence="10">
    <location>
        <begin position="411"/>
        <end position="424"/>
    </location>
</feature>
<dbReference type="GO" id="GO:0045944">
    <property type="term" value="P:positive regulation of transcription by RNA polymerase II"/>
    <property type="evidence" value="ECO:0007669"/>
    <property type="project" value="UniProtKB-ARBA"/>
</dbReference>
<feature type="compositionally biased region" description="Basic and acidic residues" evidence="10">
    <location>
        <begin position="448"/>
        <end position="476"/>
    </location>
</feature>
<dbReference type="Gene3D" id="1.10.260.40">
    <property type="entry name" value="lambda repressor-like DNA-binding domains"/>
    <property type="match status" value="1"/>
</dbReference>
<feature type="region of interest" description="Disordered" evidence="10">
    <location>
        <begin position="365"/>
        <end position="396"/>
    </location>
</feature>
<organism evidence="13 14">
    <name type="scientific">Parthenolecanium corni</name>
    <dbReference type="NCBI Taxonomy" id="536013"/>
    <lineage>
        <taxon>Eukaryota</taxon>
        <taxon>Metazoa</taxon>
        <taxon>Ecdysozoa</taxon>
        <taxon>Arthropoda</taxon>
        <taxon>Hexapoda</taxon>
        <taxon>Insecta</taxon>
        <taxon>Pterygota</taxon>
        <taxon>Neoptera</taxon>
        <taxon>Paraneoptera</taxon>
        <taxon>Hemiptera</taxon>
        <taxon>Sternorrhyncha</taxon>
        <taxon>Coccoidea</taxon>
        <taxon>Coccidae</taxon>
        <taxon>Parthenolecanium</taxon>
    </lineage>
</organism>
<sequence length="661" mass="73466">MRVGGGVRRHDESAVIGEATRAQRINISVGVDWRGTQQRTPFVRRYRRVATVEAVRADGVGGSKAGDVGAGSRKVPSEGENANNLNFSAYIAMVWCRLRRPASALCASTRTYSTNHPSPSAVAPAPTTTESTITDGDDEKRFGLGPGSPTEKKDFFPSFNSPIISRKEPKNYHWSAENTPLNHSVYDNNENLTNAPLNLSLNCSDSIEPEVIKHAIPQLLSLPNSTSIAQLILTSGQMVQGIQGAQLFVPTSQGLAKQIVLTIPITHVTTDQVINLSLTDGKIIPTTVGELLKLAMPKSIFDDDVTGEKIINELIKLSEQSSFSLADCLKTALKRGEKFHNDTKFKAEPDTESSADELKIDENSSLMEEKQETQKPSVTTFNGSYKKTKDSNIQNESSKIYSKRKHIVQNHSENFNNQDTSSQKLKMPKRSHESNQSTSDKISPPTALREEPSSTINHENENVSRFDSNFKNERTSPTDSYDENDLDDIKEFAKSFKLRRLSMGLTQTQVGQALNIAEGPAYSQSAICSALASHVYAAQIASQQHSIFEKLDITPKSAQKIKPVLERWMKEAEESYRNGQGLLTEFIGMESSKKRKRRTSFTPQALEILNSHFEHNTHPSGTEITALAHQLGYDREVIRIWFCNKRQALKNTVRMMSKHIM</sequence>
<evidence type="ECO:0000256" key="6">
    <source>
        <dbReference type="ARBA" id="ARBA00023242"/>
    </source>
</evidence>
<feature type="DNA-binding region" description="Homeobox" evidence="8">
    <location>
        <begin position="594"/>
        <end position="653"/>
    </location>
</feature>
<feature type="region of interest" description="Disordered" evidence="10">
    <location>
        <begin position="112"/>
        <end position="140"/>
    </location>
</feature>
<evidence type="ECO:0000256" key="10">
    <source>
        <dbReference type="SAM" id="MobiDB-lite"/>
    </source>
</evidence>
<evidence type="ECO:0000256" key="4">
    <source>
        <dbReference type="ARBA" id="ARBA00023155"/>
    </source>
</evidence>
<dbReference type="Gene3D" id="1.10.10.60">
    <property type="entry name" value="Homeodomain-like"/>
    <property type="match status" value="1"/>
</dbReference>